<organism evidence="3 4">
    <name type="scientific">Pseudogymnoascus verrucosus</name>
    <dbReference type="NCBI Taxonomy" id="342668"/>
    <lineage>
        <taxon>Eukaryota</taxon>
        <taxon>Fungi</taxon>
        <taxon>Dikarya</taxon>
        <taxon>Ascomycota</taxon>
        <taxon>Pezizomycotina</taxon>
        <taxon>Leotiomycetes</taxon>
        <taxon>Thelebolales</taxon>
        <taxon>Thelebolaceae</taxon>
        <taxon>Pseudogymnoascus</taxon>
    </lineage>
</organism>
<dbReference type="Proteomes" id="UP000091956">
    <property type="component" value="Unassembled WGS sequence"/>
</dbReference>
<feature type="transmembrane region" description="Helical" evidence="2">
    <location>
        <begin position="117"/>
        <end position="138"/>
    </location>
</feature>
<dbReference type="Pfam" id="PF06687">
    <property type="entry name" value="SUR7"/>
    <property type="match status" value="1"/>
</dbReference>
<dbReference type="InterPro" id="IPR009571">
    <property type="entry name" value="SUR7/Rim9-like_fungi"/>
</dbReference>
<feature type="transmembrane region" description="Helical" evidence="2">
    <location>
        <begin position="150"/>
        <end position="171"/>
    </location>
</feature>
<dbReference type="GO" id="GO:0031505">
    <property type="term" value="P:fungal-type cell wall organization"/>
    <property type="evidence" value="ECO:0007669"/>
    <property type="project" value="TreeGrafter"/>
</dbReference>
<feature type="transmembrane region" description="Helical" evidence="2">
    <location>
        <begin position="12"/>
        <end position="33"/>
    </location>
</feature>
<evidence type="ECO:0000256" key="2">
    <source>
        <dbReference type="SAM" id="Phobius"/>
    </source>
</evidence>
<evidence type="ECO:0000256" key="1">
    <source>
        <dbReference type="SAM" id="MobiDB-lite"/>
    </source>
</evidence>
<dbReference type="GO" id="GO:0005886">
    <property type="term" value="C:plasma membrane"/>
    <property type="evidence" value="ECO:0007669"/>
    <property type="project" value="InterPro"/>
</dbReference>
<name>A0A1B8GJ77_9PEZI</name>
<dbReference type="PANTHER" id="PTHR36414">
    <property type="entry name" value="PROTEIN SUR7"/>
    <property type="match status" value="1"/>
</dbReference>
<dbReference type="GeneID" id="28839443"/>
<reference evidence="3 4" key="1">
    <citation type="submission" date="2016-03" db="EMBL/GenBank/DDBJ databases">
        <title>Comparative genomics of Pseudogymnoascus destructans, the fungus causing white-nose syndrome of bats.</title>
        <authorList>
            <person name="Palmer J.M."/>
            <person name="Drees K.P."/>
            <person name="Foster J.T."/>
            <person name="Lindner D.L."/>
        </authorList>
    </citation>
    <scope>NUCLEOTIDE SEQUENCE [LARGE SCALE GENOMIC DNA]</scope>
    <source>
        <strain evidence="3 4">UAMH 10579</strain>
    </source>
</reference>
<feature type="region of interest" description="Disordered" evidence="1">
    <location>
        <begin position="247"/>
        <end position="296"/>
    </location>
</feature>
<feature type="compositionally biased region" description="Polar residues" evidence="1">
    <location>
        <begin position="247"/>
        <end position="261"/>
    </location>
</feature>
<dbReference type="AlphaFoldDB" id="A0A1B8GJ77"/>
<dbReference type="GO" id="GO:0045121">
    <property type="term" value="C:membrane raft"/>
    <property type="evidence" value="ECO:0007669"/>
    <property type="project" value="TreeGrafter"/>
</dbReference>
<dbReference type="RefSeq" id="XP_018129635.1">
    <property type="nucleotide sequence ID" value="XM_018275513.2"/>
</dbReference>
<sequence length="296" mass="31946">MAGAGKRGLLGAVSWILLAGALVMLWLVVLSGVTNHTPLNKIWFLRADTSGIGDARPNSQWTFWYVCGDNNNNCGSPVPALPLGYAWRGNSTGAPSALVGSHGHNTTSKYYYYMWRFGWVFFFIAFIFANFAALSGVLSCIRVVAGATGLLTLAATFWLCLAACLMSAVFVKARDRFQSDGRSASVGRYAFAFTWTSLVLLFLSACLFLGGVLIGRKKRDSGSYAKETAYNGNVGYPPGNQGFATDNVQSGYTTNAPQRSNIIREEVPEPTATTTTTKGGQGMRGLFPRHREASVV</sequence>
<accession>A0A1B8GJ77</accession>
<dbReference type="GO" id="GO:0030866">
    <property type="term" value="P:cortical actin cytoskeleton organization"/>
    <property type="evidence" value="ECO:0007669"/>
    <property type="project" value="TreeGrafter"/>
</dbReference>
<dbReference type="GO" id="GO:0032185">
    <property type="term" value="P:septin cytoskeleton organization"/>
    <property type="evidence" value="ECO:0007669"/>
    <property type="project" value="TreeGrafter"/>
</dbReference>
<keyword evidence="2" id="KW-0812">Transmembrane</keyword>
<feature type="transmembrane region" description="Helical" evidence="2">
    <location>
        <begin position="191"/>
        <end position="214"/>
    </location>
</feature>
<protein>
    <submittedName>
        <fullName evidence="3">Uncharacterized protein</fullName>
    </submittedName>
</protein>
<dbReference type="EMBL" id="KV460232">
    <property type="protein sequence ID" value="OBT95902.1"/>
    <property type="molecule type" value="Genomic_DNA"/>
</dbReference>
<proteinExistence type="predicted"/>
<keyword evidence="2" id="KW-0472">Membrane</keyword>
<dbReference type="GO" id="GO:0006897">
    <property type="term" value="P:endocytosis"/>
    <property type="evidence" value="ECO:0007669"/>
    <property type="project" value="TreeGrafter"/>
</dbReference>
<keyword evidence="2" id="KW-1133">Transmembrane helix</keyword>
<dbReference type="GO" id="GO:0005938">
    <property type="term" value="C:cell cortex"/>
    <property type="evidence" value="ECO:0007669"/>
    <property type="project" value="TreeGrafter"/>
</dbReference>
<reference evidence="4" key="2">
    <citation type="journal article" date="2018" name="Nat. Commun.">
        <title>Extreme sensitivity to ultraviolet light in the fungal pathogen causing white-nose syndrome of bats.</title>
        <authorList>
            <person name="Palmer J.M."/>
            <person name="Drees K.P."/>
            <person name="Foster J.T."/>
            <person name="Lindner D.L."/>
        </authorList>
    </citation>
    <scope>NUCLEOTIDE SEQUENCE [LARGE SCALE GENOMIC DNA]</scope>
    <source>
        <strain evidence="4">UAMH 10579</strain>
    </source>
</reference>
<dbReference type="OrthoDB" id="5419460at2759"/>
<evidence type="ECO:0000313" key="3">
    <source>
        <dbReference type="EMBL" id="OBT95902.1"/>
    </source>
</evidence>
<keyword evidence="4" id="KW-1185">Reference proteome</keyword>
<evidence type="ECO:0000313" key="4">
    <source>
        <dbReference type="Proteomes" id="UP000091956"/>
    </source>
</evidence>
<dbReference type="PANTHER" id="PTHR36414:SF1">
    <property type="entry name" value="PROTEIN SUR7"/>
    <property type="match status" value="1"/>
</dbReference>
<gene>
    <name evidence="3" type="ORF">VE01_06057</name>
</gene>